<dbReference type="Pfam" id="PF00144">
    <property type="entry name" value="Beta-lactamase"/>
    <property type="match status" value="1"/>
</dbReference>
<evidence type="ECO:0000313" key="2">
    <source>
        <dbReference type="EMBL" id="SNS99480.1"/>
    </source>
</evidence>
<dbReference type="EMBL" id="FZOJ01000032">
    <property type="protein sequence ID" value="SNS99480.1"/>
    <property type="molecule type" value="Genomic_DNA"/>
</dbReference>
<dbReference type="InterPro" id="IPR001466">
    <property type="entry name" value="Beta-lactam-related"/>
</dbReference>
<reference evidence="3" key="1">
    <citation type="submission" date="2017-06" db="EMBL/GenBank/DDBJ databases">
        <authorList>
            <person name="Varghese N."/>
            <person name="Submissions S."/>
        </authorList>
    </citation>
    <scope>NUCLEOTIDE SEQUENCE [LARGE SCALE GENOMIC DNA]</scope>
    <source>
        <strain evidence="3">SCA</strain>
    </source>
</reference>
<protein>
    <submittedName>
        <fullName evidence="2">CubicO group peptidase, beta-lactamase class C family</fullName>
    </submittedName>
</protein>
<evidence type="ECO:0000313" key="3">
    <source>
        <dbReference type="Proteomes" id="UP000198304"/>
    </source>
</evidence>
<proteinExistence type="predicted"/>
<organism evidence="2 3">
    <name type="scientific">Anaerovirgula multivorans</name>
    <dbReference type="NCBI Taxonomy" id="312168"/>
    <lineage>
        <taxon>Bacteria</taxon>
        <taxon>Bacillati</taxon>
        <taxon>Bacillota</taxon>
        <taxon>Clostridia</taxon>
        <taxon>Peptostreptococcales</taxon>
        <taxon>Natronincolaceae</taxon>
        <taxon>Anaerovirgula</taxon>
    </lineage>
</organism>
<dbReference type="OrthoDB" id="9797709at2"/>
<sequence>MNKLEKTIDDYVKRAMFYQDIPGISIIITNENETIYSQGFGFINIAGKDPITERTIFHMASITKLFVATAMMQLVEKGKININERLIYYIPGFVLKDKRHKDITILHLLSHTSGIPDCADYGWEEAEYDQKALNRYVHNLEDLRLLFQPGNKFQYSNIAYEILGYLIEVISEKEFEAYVDEHILRPLDMKDSTLLYRDKHYGKIAAPHTKNQEKKVVQSRIYPYHRAHAPSSTLTSNAVDMSKWAIMNLNRGIFNGNRILQESSYQQMWTPVASMKGEQEKIGLGWFISKHNHFSMLGHDGSDIGFRSSFGMIPEKNLSIGIFANIDNISTRRIMRSIFDILLETPEKN</sequence>
<gene>
    <name evidence="2" type="ORF">SAMN05446037_103223</name>
</gene>
<feature type="domain" description="Beta-lactamase-related" evidence="1">
    <location>
        <begin position="8"/>
        <end position="328"/>
    </location>
</feature>
<dbReference type="RefSeq" id="WP_089284816.1">
    <property type="nucleotide sequence ID" value="NZ_FZOJ01000032.1"/>
</dbReference>
<dbReference type="PANTHER" id="PTHR46825:SF9">
    <property type="entry name" value="BETA-LACTAMASE-RELATED DOMAIN-CONTAINING PROTEIN"/>
    <property type="match status" value="1"/>
</dbReference>
<dbReference type="InterPro" id="IPR050491">
    <property type="entry name" value="AmpC-like"/>
</dbReference>
<dbReference type="PANTHER" id="PTHR46825">
    <property type="entry name" value="D-ALANYL-D-ALANINE-CARBOXYPEPTIDASE/ENDOPEPTIDASE AMPH"/>
    <property type="match status" value="1"/>
</dbReference>
<accession>A0A239J0W8</accession>
<keyword evidence="3" id="KW-1185">Reference proteome</keyword>
<dbReference type="AlphaFoldDB" id="A0A239J0W8"/>
<evidence type="ECO:0000259" key="1">
    <source>
        <dbReference type="Pfam" id="PF00144"/>
    </source>
</evidence>
<dbReference type="InterPro" id="IPR012338">
    <property type="entry name" value="Beta-lactam/transpept-like"/>
</dbReference>
<dbReference type="SUPFAM" id="SSF56601">
    <property type="entry name" value="beta-lactamase/transpeptidase-like"/>
    <property type="match status" value="1"/>
</dbReference>
<dbReference type="Proteomes" id="UP000198304">
    <property type="component" value="Unassembled WGS sequence"/>
</dbReference>
<name>A0A239J0W8_9FIRM</name>
<dbReference type="Gene3D" id="3.40.710.10">
    <property type="entry name" value="DD-peptidase/beta-lactamase superfamily"/>
    <property type="match status" value="1"/>
</dbReference>